<comment type="similarity">
    <text evidence="2">Belongs to the SusD family.</text>
</comment>
<evidence type="ECO:0000256" key="6">
    <source>
        <dbReference type="SAM" id="SignalP"/>
    </source>
</evidence>
<reference evidence="9 10" key="1">
    <citation type="submission" date="2018-08" db="EMBL/GenBank/DDBJ databases">
        <title>Genomic Encyclopedia of Archaeal and Bacterial Type Strains, Phase II (KMG-II): from individual species to whole genera.</title>
        <authorList>
            <person name="Goeker M."/>
        </authorList>
    </citation>
    <scope>NUCLEOTIDE SEQUENCE [LARGE SCALE GENOMIC DNA]</scope>
    <source>
        <strain evidence="9 10">DSM 100880</strain>
    </source>
</reference>
<dbReference type="GO" id="GO:0009279">
    <property type="term" value="C:cell outer membrane"/>
    <property type="evidence" value="ECO:0007669"/>
    <property type="project" value="UniProtKB-SubCell"/>
</dbReference>
<feature type="domain" description="SusD-like N-terminal" evidence="8">
    <location>
        <begin position="95"/>
        <end position="225"/>
    </location>
</feature>
<evidence type="ECO:0000256" key="3">
    <source>
        <dbReference type="ARBA" id="ARBA00022729"/>
    </source>
</evidence>
<keyword evidence="4" id="KW-0472">Membrane</keyword>
<protein>
    <submittedName>
        <fullName evidence="9">SusD-like starch-binding protein associating with outer membrane</fullName>
    </submittedName>
</protein>
<evidence type="ECO:0000313" key="10">
    <source>
        <dbReference type="Proteomes" id="UP000257136"/>
    </source>
</evidence>
<evidence type="ECO:0000259" key="7">
    <source>
        <dbReference type="Pfam" id="PF07980"/>
    </source>
</evidence>
<evidence type="ECO:0000256" key="4">
    <source>
        <dbReference type="ARBA" id="ARBA00023136"/>
    </source>
</evidence>
<dbReference type="Proteomes" id="UP000257136">
    <property type="component" value="Unassembled WGS sequence"/>
</dbReference>
<name>A0A3E0EPN2_9FLAO</name>
<keyword evidence="10" id="KW-1185">Reference proteome</keyword>
<dbReference type="Gene3D" id="1.25.40.390">
    <property type="match status" value="1"/>
</dbReference>
<dbReference type="InterPro" id="IPR011990">
    <property type="entry name" value="TPR-like_helical_dom_sf"/>
</dbReference>
<evidence type="ECO:0000313" key="9">
    <source>
        <dbReference type="EMBL" id="REH00129.1"/>
    </source>
</evidence>
<sequence>MKIKITAVLIISMLFTISCTNLDEELFDKVEDTNFGKTPKEVDALVGGAYSSLRGFGDAISNSYPTCEYVFFLNETVSDEATIPTRGTNWYDGGQYQDAQKHTWNADNRMILSAWRYNYAGIAKINSIIYQVDKSSLAADAKAPIYAELKGLRAYYYYNLLDLFGNVPIVTNFEDVGLPSNSTRKQVYDFVEKELLDAIPHLTSNVVYSKLTKNVAYSILARLYLNSEAFISTPRWQDCIDMCQKISGYTLAPDFFANFATENQKSPEIIFAIPYDSKAGTVGNYMSSMSCHYLHKLTLSATGDYPWSANGMCAQPGVYSAFADTDKRKKCMVAGDQINLATGSVIIMDNGEPLTYTEEVNSVADAKENQGVRIGKYEMKAGEMWERDHDFVLIRYAEILMMQAECYVRLGSPDLAKPFVQQVTARAGEEMPATVDLAFIDQELLKEFTFEGKRRTDNIRFGTFFLPWWEKGATEQYRAIFPIPSTVLTTNKNLKQNPGY</sequence>
<evidence type="ECO:0000256" key="2">
    <source>
        <dbReference type="ARBA" id="ARBA00006275"/>
    </source>
</evidence>
<gene>
    <name evidence="9" type="ORF">C8P67_10399</name>
</gene>
<dbReference type="InterPro" id="IPR012944">
    <property type="entry name" value="SusD_RagB_dom"/>
</dbReference>
<dbReference type="Pfam" id="PF07980">
    <property type="entry name" value="SusD_RagB"/>
    <property type="match status" value="1"/>
</dbReference>
<comment type="subcellular location">
    <subcellularLocation>
        <location evidence="1">Cell outer membrane</location>
    </subcellularLocation>
</comment>
<organism evidence="9 10">
    <name type="scientific">Flavobacterium aquicola</name>
    <dbReference type="NCBI Taxonomy" id="1682742"/>
    <lineage>
        <taxon>Bacteria</taxon>
        <taxon>Pseudomonadati</taxon>
        <taxon>Bacteroidota</taxon>
        <taxon>Flavobacteriia</taxon>
        <taxon>Flavobacteriales</taxon>
        <taxon>Flavobacteriaceae</taxon>
        <taxon>Flavobacterium</taxon>
    </lineage>
</organism>
<feature type="signal peptide" evidence="6">
    <location>
        <begin position="1"/>
        <end position="23"/>
    </location>
</feature>
<dbReference type="SUPFAM" id="SSF48452">
    <property type="entry name" value="TPR-like"/>
    <property type="match status" value="1"/>
</dbReference>
<evidence type="ECO:0000256" key="5">
    <source>
        <dbReference type="ARBA" id="ARBA00023237"/>
    </source>
</evidence>
<feature type="chain" id="PRO_5017635488" evidence="6">
    <location>
        <begin position="24"/>
        <end position="500"/>
    </location>
</feature>
<comment type="caution">
    <text evidence="9">The sequence shown here is derived from an EMBL/GenBank/DDBJ whole genome shotgun (WGS) entry which is preliminary data.</text>
</comment>
<feature type="domain" description="RagB/SusD" evidence="7">
    <location>
        <begin position="267"/>
        <end position="466"/>
    </location>
</feature>
<dbReference type="EMBL" id="QUNI01000003">
    <property type="protein sequence ID" value="REH00129.1"/>
    <property type="molecule type" value="Genomic_DNA"/>
</dbReference>
<accession>A0A3E0EPN2</accession>
<evidence type="ECO:0000256" key="1">
    <source>
        <dbReference type="ARBA" id="ARBA00004442"/>
    </source>
</evidence>
<dbReference type="RefSeq" id="WP_115811215.1">
    <property type="nucleotide sequence ID" value="NZ_QUNI01000003.1"/>
</dbReference>
<dbReference type="PROSITE" id="PS51257">
    <property type="entry name" value="PROKAR_LIPOPROTEIN"/>
    <property type="match status" value="1"/>
</dbReference>
<dbReference type="InterPro" id="IPR033985">
    <property type="entry name" value="SusD-like_N"/>
</dbReference>
<dbReference type="AlphaFoldDB" id="A0A3E0EPN2"/>
<dbReference type="OrthoDB" id="5694214at2"/>
<proteinExistence type="inferred from homology"/>
<dbReference type="Pfam" id="PF14322">
    <property type="entry name" value="SusD-like_3"/>
    <property type="match status" value="1"/>
</dbReference>
<keyword evidence="3 6" id="KW-0732">Signal</keyword>
<keyword evidence="5" id="KW-0998">Cell outer membrane</keyword>
<evidence type="ECO:0000259" key="8">
    <source>
        <dbReference type="Pfam" id="PF14322"/>
    </source>
</evidence>